<feature type="domain" description="Integrator complex subunit 1 INTS2-binding" evidence="4">
    <location>
        <begin position="902"/>
        <end position="997"/>
    </location>
</feature>
<reference evidence="7" key="1">
    <citation type="submission" date="2016-04" db="UniProtKB">
        <authorList>
            <consortium name="WormBaseParasite"/>
        </authorList>
    </citation>
    <scope>IDENTIFICATION</scope>
</reference>
<proteinExistence type="predicted"/>
<dbReference type="Pfam" id="PF22927">
    <property type="entry name" value="INT1_R3"/>
    <property type="match status" value="1"/>
</dbReference>
<dbReference type="EMBL" id="UYYF01004265">
    <property type="protein sequence ID" value="VDN00703.1"/>
    <property type="molecule type" value="Genomic_DNA"/>
</dbReference>
<evidence type="ECO:0000259" key="4">
    <source>
        <dbReference type="Pfam" id="PF22929"/>
    </source>
</evidence>
<protein>
    <submittedName>
        <fullName evidence="7">DUF3677 domain-containing protein</fullName>
    </submittedName>
</protein>
<dbReference type="Pfam" id="PF22929">
    <property type="entry name" value="INTS1_INTS2-bd"/>
    <property type="match status" value="2"/>
</dbReference>
<dbReference type="PANTHER" id="PTHR21224:SF1">
    <property type="entry name" value="INTEGRATOR COMPLEX SUBUNIT 1"/>
    <property type="match status" value="1"/>
</dbReference>
<dbReference type="WBParaSite" id="TCLT_0000372201-mRNA-1">
    <property type="protein sequence ID" value="TCLT_0000372201-mRNA-1"/>
    <property type="gene ID" value="TCLT_0000372201"/>
</dbReference>
<accession>A0A0N5CU08</accession>
<dbReference type="STRING" id="103827.A0A0N5CU08"/>
<evidence type="ECO:0000313" key="5">
    <source>
        <dbReference type="EMBL" id="VDN00703.1"/>
    </source>
</evidence>
<dbReference type="InterPro" id="IPR016024">
    <property type="entry name" value="ARM-type_fold"/>
</dbReference>
<dbReference type="InterPro" id="IPR022145">
    <property type="entry name" value="INTS1_RPB2-bd"/>
</dbReference>
<evidence type="ECO:0000313" key="6">
    <source>
        <dbReference type="Proteomes" id="UP000276776"/>
    </source>
</evidence>
<keyword evidence="6" id="KW-1185">Reference proteome</keyword>
<sequence>MSKQSHKAKTNLPAGGFLAIGRDMPSTSDTSRVKPLLNKRELPQVTVGILKKPRLDFSSKVVLSSSSVSSQKRNEVDDSRWRCFCAEVHVEPRHLLLLLESAKEKQKPQKAARLICAALRDMSDRRKDAGSWTVEPALCSALLNFIKMNAPFLTSSEELIEGLCSLLSTNFPSSPCSAIAPLLLYKVLKEMNDWNWKLVETFMDDSLHDRQWVDRPAADELAKNIMTAFGTRIPHESMYTGCELVYPERFRNEVIITNRFTQVNGRELKIEVFVSRMKDICERKGESAPRNLLKTMCTCAGNASVRLLAARKMDSWLLNGKLQRYAMELLLWIACNMGQNELTDEDRDTLCALLKLRALKSKQINTLFNVALKEILSNDKGIMCAVTKLLLSNEFSTNRFPYNMTMIHALFSFDNRSASRVLAREISQMLAAKEEYLRVSRTFLREFVRSLLRVDFDFALFTAHLLNAVVEDFSSVTTPMFFFKSLIDFCVMLPFLAITPNVREAAQLRRNSAGSLTQIHINALQKFYADLKNFYEICAQFFYKHHNFCCDNRLFVFSYYRVLYLAPADYYASVDQWPTEAEVTHYLRVIADTPISELLLSIILKAGSDLSVPIDATDTVDVIENITKRASMSYTLTGGSMIQISNCTLLETLFKITAYKPPATFNIQEEDLPSLAVKTLYWKAWLISLIWAALNKETLLKEVYCRFPNLKLIMQIVLTWDYSFPPMTSVGDQLSAEKMIENDEKAAYEEKKAIKILEAKLAGTEVTDSNSKLLNKVCSLDITGVCRRLPDNVMRDLEKLNEDLDLSRLLSECRDPDLLADIVRSQGSSKALPPIINLVESNSNAVAHLPLECICELFMHYISSASASNSVAAGMIEKLSALRNRLRSAAVGSSATRASVFETLEYLAAHLAAHSASERCAAAHSLTLLLDYDANIQILPVVMDALPAAAFHRFAYFDELKHRICVLLSQACSVETDLNRLSDYLTFLIEHSDSKSLHLRLKDGTEADVIRINAIEFYERYFREVEQDKAEWTEELEALLPSNVKKVLICIEKPNKTMARLPMISTGINGMLQLLCSQWQDKNKMVTRVLMDLWFPISGKRPKVLSADSAELLPTWLKLKMLRTEDDRIIRVAMDDMKVEDALRFVQSFGLTSYACSKILAILDADETPLDGNLLKEAEKASLFVRGYKLQNAKGGDVFLSRIAAVKSIQKSVKIEADGNIDIKLSAPPKIFNEEIVDPKRILMKQMSAEEIITCIELAVQENREPEQWPSLISKLSHDTECCRAVISFLQENPIILTSETVARPLLISLITARNKDPSLMSDFDSMLDSVIIQTKIHIPDSVKRFLCSRGGECAIEMESPFSPNYNTYDPESILMRLSNSMGMGDMQNRLLERFLDTYPEILPYTDDYLCCKSHTILEIIFSSEAPALLYIISLLPTACSSTILSKIIQFLLSSYRPQFISMSVIRAIISSFRFSKTSSFSAEQCSVFIQYILAAMENNFDNVITLLMNFLKDNTNSDITQKLVADISSILKSPTDILHKPLIQQVANAFVKHFPDSFLKNDTVVVNSFRSICTQDRTVHDAIVELFSSAAATKDIINDKISALSQIVLHQPCVVLRHMPLLTACMASVAQLPGRQLRAKGYQALLHYILKLLLDLAPQSFQEREHLHALLQEFFTLFENVGCGRTWVSLGQQLQCVCVKYLELNAKSAKSYFMLQMEAIKQLCSCMKSPYSKVLVDMIACLSRSEE</sequence>
<dbReference type="OMA" id="CNMRTAI"/>
<dbReference type="GO" id="GO:0032039">
    <property type="term" value="C:integrator complex"/>
    <property type="evidence" value="ECO:0007669"/>
    <property type="project" value="InterPro"/>
</dbReference>
<name>A0A0N5CU08_THECL</name>
<gene>
    <name evidence="5" type="ORF">TCLT_LOCUS3711</name>
</gene>
<evidence type="ECO:0000313" key="7">
    <source>
        <dbReference type="WBParaSite" id="TCLT_0000372201-mRNA-1"/>
    </source>
</evidence>
<dbReference type="GO" id="GO:0034474">
    <property type="term" value="P:U2 snRNA 3'-end processing"/>
    <property type="evidence" value="ECO:0007669"/>
    <property type="project" value="InterPro"/>
</dbReference>
<dbReference type="PANTHER" id="PTHR21224">
    <property type="entry name" value="INTEGRATOR COMPLEX SUBUNIT 1"/>
    <property type="match status" value="1"/>
</dbReference>
<dbReference type="SUPFAM" id="SSF48371">
    <property type="entry name" value="ARM repeat"/>
    <property type="match status" value="1"/>
</dbReference>
<feature type="domain" description="Integrator complex subunit 1 RPB2-binding" evidence="2">
    <location>
        <begin position="275"/>
        <end position="423"/>
    </location>
</feature>
<feature type="region of interest" description="Disordered" evidence="1">
    <location>
        <begin position="1"/>
        <end position="32"/>
    </location>
</feature>
<evidence type="ECO:0000259" key="3">
    <source>
        <dbReference type="Pfam" id="PF22927"/>
    </source>
</evidence>
<dbReference type="Pfam" id="PF12432">
    <property type="entry name" value="INTS1_RP2B-bd"/>
    <property type="match status" value="1"/>
</dbReference>
<evidence type="ECO:0000259" key="2">
    <source>
        <dbReference type="Pfam" id="PF12432"/>
    </source>
</evidence>
<evidence type="ECO:0000256" key="1">
    <source>
        <dbReference type="SAM" id="MobiDB-lite"/>
    </source>
</evidence>
<dbReference type="OrthoDB" id="19938at2759"/>
<dbReference type="InterPro" id="IPR053966">
    <property type="entry name" value="INTS1_INTS2-bd"/>
</dbReference>
<organism evidence="7">
    <name type="scientific">Thelazia callipaeda</name>
    <name type="common">Oriental eyeworm</name>
    <name type="synonym">Parasitic nematode</name>
    <dbReference type="NCBI Taxonomy" id="103827"/>
    <lineage>
        <taxon>Eukaryota</taxon>
        <taxon>Metazoa</taxon>
        <taxon>Ecdysozoa</taxon>
        <taxon>Nematoda</taxon>
        <taxon>Chromadorea</taxon>
        <taxon>Rhabditida</taxon>
        <taxon>Spirurina</taxon>
        <taxon>Spiruromorpha</taxon>
        <taxon>Thelazioidea</taxon>
        <taxon>Thelaziidae</taxon>
        <taxon>Thelazia</taxon>
    </lineage>
</organism>
<feature type="domain" description="Integrator complex subunit 1 R3" evidence="3">
    <location>
        <begin position="1577"/>
        <end position="1728"/>
    </location>
</feature>
<feature type="domain" description="Integrator complex subunit 1 INTS2-binding" evidence="4">
    <location>
        <begin position="1014"/>
        <end position="1166"/>
    </location>
</feature>
<dbReference type="Proteomes" id="UP000276776">
    <property type="component" value="Unassembled WGS sequence"/>
</dbReference>
<reference evidence="5 6" key="2">
    <citation type="submission" date="2018-11" db="EMBL/GenBank/DDBJ databases">
        <authorList>
            <consortium name="Pathogen Informatics"/>
        </authorList>
    </citation>
    <scope>NUCLEOTIDE SEQUENCE [LARGE SCALE GENOMIC DNA]</scope>
</reference>
<dbReference type="InterPro" id="IPR038902">
    <property type="entry name" value="INTS1"/>
</dbReference>
<dbReference type="InterPro" id="IPR053964">
    <property type="entry name" value="INT1_R3"/>
</dbReference>